<accession>A0A562SU14</accession>
<dbReference type="Proteomes" id="UP000320593">
    <property type="component" value="Unassembled WGS sequence"/>
</dbReference>
<comment type="caution">
    <text evidence="2">The sequence shown here is derived from an EMBL/GenBank/DDBJ whole genome shotgun (WGS) entry which is preliminary data.</text>
</comment>
<feature type="transmembrane region" description="Helical" evidence="1">
    <location>
        <begin position="26"/>
        <end position="48"/>
    </location>
</feature>
<sequence>MRLIMLIALFGMIVMMFDVPGGKYSIRFGAFVLGAILVIVIVNLASALPDDATHKKT</sequence>
<evidence type="ECO:0000256" key="1">
    <source>
        <dbReference type="SAM" id="Phobius"/>
    </source>
</evidence>
<evidence type="ECO:0000313" key="3">
    <source>
        <dbReference type="Proteomes" id="UP000320593"/>
    </source>
</evidence>
<keyword evidence="1" id="KW-0472">Membrane</keyword>
<organism evidence="2 3">
    <name type="scientific">Roseibium hamelinense</name>
    <dbReference type="NCBI Taxonomy" id="150831"/>
    <lineage>
        <taxon>Bacteria</taxon>
        <taxon>Pseudomonadati</taxon>
        <taxon>Pseudomonadota</taxon>
        <taxon>Alphaproteobacteria</taxon>
        <taxon>Hyphomicrobiales</taxon>
        <taxon>Stappiaceae</taxon>
        <taxon>Roseibium</taxon>
    </lineage>
</organism>
<keyword evidence="1" id="KW-0812">Transmembrane</keyword>
<dbReference type="EMBL" id="VLLF01000007">
    <property type="protein sequence ID" value="TWI84795.1"/>
    <property type="molecule type" value="Genomic_DNA"/>
</dbReference>
<evidence type="ECO:0000313" key="2">
    <source>
        <dbReference type="EMBL" id="TWI84795.1"/>
    </source>
</evidence>
<gene>
    <name evidence="2" type="ORF">JM93_03131</name>
</gene>
<protein>
    <submittedName>
        <fullName evidence="2">Uncharacterized protein</fullName>
    </submittedName>
</protein>
<dbReference type="AlphaFoldDB" id="A0A562SU14"/>
<keyword evidence="1" id="KW-1133">Transmembrane helix</keyword>
<reference evidence="2 3" key="1">
    <citation type="submission" date="2019-07" db="EMBL/GenBank/DDBJ databases">
        <title>Genomic Encyclopedia of Archaeal and Bacterial Type Strains, Phase II (KMG-II): from individual species to whole genera.</title>
        <authorList>
            <person name="Goeker M."/>
        </authorList>
    </citation>
    <scope>NUCLEOTIDE SEQUENCE [LARGE SCALE GENOMIC DNA]</scope>
    <source>
        <strain evidence="2 3">ATCC BAA-252</strain>
    </source>
</reference>
<dbReference type="RefSeq" id="WP_170230681.1">
    <property type="nucleotide sequence ID" value="NZ_SMLY01000069.1"/>
</dbReference>
<keyword evidence="3" id="KW-1185">Reference proteome</keyword>
<proteinExistence type="predicted"/>
<name>A0A562SU14_9HYPH</name>